<dbReference type="PANTHER" id="PTHR35145">
    <property type="entry name" value="CYTOPLASMIC PROTEIN-RELATED"/>
    <property type="match status" value="1"/>
</dbReference>
<gene>
    <name evidence="1" type="ORF">EZS27_028984</name>
</gene>
<sequence length="80" mass="9834">FQINQNKHFSNNLHHKLNVIEWEHYNGINEAFHFNKKYWNSVSFNEDVDDKLIKELIDYSYEEVLKKFTKKLRAEYETLP</sequence>
<accession>A0A5J4QJ63</accession>
<dbReference type="Gene3D" id="3.90.1150.30">
    <property type="match status" value="1"/>
</dbReference>
<dbReference type="InterPro" id="IPR038056">
    <property type="entry name" value="YjbR-like_sf"/>
</dbReference>
<evidence type="ECO:0000313" key="1">
    <source>
        <dbReference type="EMBL" id="KAA6321359.1"/>
    </source>
</evidence>
<name>A0A5J4QJ63_9ZZZZ</name>
<organism evidence="1">
    <name type="scientific">termite gut metagenome</name>
    <dbReference type="NCBI Taxonomy" id="433724"/>
    <lineage>
        <taxon>unclassified sequences</taxon>
        <taxon>metagenomes</taxon>
        <taxon>organismal metagenomes</taxon>
    </lineage>
</organism>
<dbReference type="SUPFAM" id="SSF142906">
    <property type="entry name" value="YjbR-like"/>
    <property type="match status" value="1"/>
</dbReference>
<protein>
    <recommendedName>
        <fullName evidence="2">MmcQ/YjbR family DNA-binding protein</fullName>
    </recommendedName>
</protein>
<reference evidence="1" key="1">
    <citation type="submission" date="2019-03" db="EMBL/GenBank/DDBJ databases">
        <title>Single cell metagenomics reveals metabolic interactions within the superorganism composed of flagellate Streblomastix strix and complex community of Bacteroidetes bacteria on its surface.</title>
        <authorList>
            <person name="Treitli S.C."/>
            <person name="Kolisko M."/>
            <person name="Husnik F."/>
            <person name="Keeling P."/>
            <person name="Hampl V."/>
        </authorList>
    </citation>
    <scope>NUCLEOTIDE SEQUENCE</scope>
    <source>
        <strain evidence="1">STM</strain>
    </source>
</reference>
<dbReference type="InterPro" id="IPR007351">
    <property type="entry name" value="YjbR"/>
</dbReference>
<dbReference type="AlphaFoldDB" id="A0A5J4QJ63"/>
<feature type="non-terminal residue" evidence="1">
    <location>
        <position position="1"/>
    </location>
</feature>
<proteinExistence type="predicted"/>
<dbReference type="PANTHER" id="PTHR35145:SF1">
    <property type="entry name" value="CYTOPLASMIC PROTEIN"/>
    <property type="match status" value="1"/>
</dbReference>
<evidence type="ECO:0008006" key="2">
    <source>
        <dbReference type="Google" id="ProtNLM"/>
    </source>
</evidence>
<dbReference type="EMBL" id="SNRY01003335">
    <property type="protein sequence ID" value="KAA6321359.1"/>
    <property type="molecule type" value="Genomic_DNA"/>
</dbReference>
<comment type="caution">
    <text evidence="1">The sequence shown here is derived from an EMBL/GenBank/DDBJ whole genome shotgun (WGS) entry which is preliminary data.</text>
</comment>